<feature type="transmembrane region" description="Helical" evidence="8">
    <location>
        <begin position="324"/>
        <end position="343"/>
    </location>
</feature>
<evidence type="ECO:0000256" key="7">
    <source>
        <dbReference type="ARBA" id="ARBA00024033"/>
    </source>
</evidence>
<evidence type="ECO:0000256" key="3">
    <source>
        <dbReference type="ARBA" id="ARBA00022679"/>
    </source>
</evidence>
<evidence type="ECO:0000256" key="6">
    <source>
        <dbReference type="ARBA" id="ARBA00023136"/>
    </source>
</evidence>
<dbReference type="Proteomes" id="UP000637628">
    <property type="component" value="Unassembled WGS sequence"/>
</dbReference>
<evidence type="ECO:0000256" key="4">
    <source>
        <dbReference type="ARBA" id="ARBA00022692"/>
    </source>
</evidence>
<evidence type="ECO:0000313" key="10">
    <source>
        <dbReference type="Proteomes" id="UP000637628"/>
    </source>
</evidence>
<feature type="transmembrane region" description="Helical" evidence="8">
    <location>
        <begin position="117"/>
        <end position="134"/>
    </location>
</feature>
<comment type="subcellular location">
    <subcellularLocation>
        <location evidence="1">Cell membrane</location>
        <topology evidence="1">Multi-pass membrane protein</topology>
    </subcellularLocation>
</comment>
<keyword evidence="5 8" id="KW-1133">Transmembrane helix</keyword>
<keyword evidence="4 8" id="KW-0812">Transmembrane</keyword>
<keyword evidence="10" id="KW-1185">Reference proteome</keyword>
<name>A0ABQ3YYD0_9ACTN</name>
<gene>
    <name evidence="9" type="ORF">Adu01nite_39560</name>
</gene>
<feature type="transmembrane region" description="Helical" evidence="8">
    <location>
        <begin position="160"/>
        <end position="184"/>
    </location>
</feature>
<feature type="transmembrane region" description="Helical" evidence="8">
    <location>
        <begin position="191"/>
        <end position="209"/>
    </location>
</feature>
<keyword evidence="3" id="KW-0808">Transferase</keyword>
<comment type="similarity">
    <text evidence="7">Belongs to the glycosyltransferase 87 family.</text>
</comment>
<dbReference type="InterPro" id="IPR018584">
    <property type="entry name" value="GT87"/>
</dbReference>
<feature type="transmembrane region" description="Helical" evidence="8">
    <location>
        <begin position="83"/>
        <end position="105"/>
    </location>
</feature>
<comment type="caution">
    <text evidence="9">The sequence shown here is derived from an EMBL/GenBank/DDBJ whole genome shotgun (WGS) entry which is preliminary data.</text>
</comment>
<evidence type="ECO:0000256" key="8">
    <source>
        <dbReference type="SAM" id="Phobius"/>
    </source>
</evidence>
<accession>A0ABQ3YYD0</accession>
<keyword evidence="2" id="KW-1003">Cell membrane</keyword>
<keyword evidence="6 8" id="KW-0472">Membrane</keyword>
<dbReference type="EMBL" id="BOML01000033">
    <property type="protein sequence ID" value="GIE02606.1"/>
    <property type="molecule type" value="Genomic_DNA"/>
</dbReference>
<sequence length="392" mass="43701">MIARSKTAQLVFVMAVAVAVAVFLATIPTFRHFFDLGVYRGAVRYWLIDGGDLYQYRYQGTEYGFTYPPFAALAMSPLAITSWPVAVAASLTLNSICVILLLRWYFVPILQRRGRPVWTPCALMFLGFLVFEPSRDTFSYGQVNLLLLVLVCSDLRNKRFAGVGIGVAAAIKLTPVIFIGYLILARRYRAAATAAVTTAAATILALLVAPDASRAFWTDAVWDTGRIGKLYYVSNQSLRGVVARLDAPSTWWLAGVALVVAYWCWWVRTRRPSPTAGFAVTGVIACLISPITWVHHLVWLIPGLFLLLDRVLRTEPADLRRRLLFALGAGFALMSSSIVWIWWAHPHGWAAFPGSNTYVWLSIAVLLTVTREPAAELRFAENKEFERYARGT</sequence>
<organism evidence="9 10">
    <name type="scientific">Paractinoplanes durhamensis</name>
    <dbReference type="NCBI Taxonomy" id="113563"/>
    <lineage>
        <taxon>Bacteria</taxon>
        <taxon>Bacillati</taxon>
        <taxon>Actinomycetota</taxon>
        <taxon>Actinomycetes</taxon>
        <taxon>Micromonosporales</taxon>
        <taxon>Micromonosporaceae</taxon>
        <taxon>Paractinoplanes</taxon>
    </lineage>
</organism>
<feature type="transmembrane region" description="Helical" evidence="8">
    <location>
        <begin position="7"/>
        <end position="27"/>
    </location>
</feature>
<dbReference type="Pfam" id="PF09594">
    <property type="entry name" value="GT87"/>
    <property type="match status" value="1"/>
</dbReference>
<evidence type="ECO:0000256" key="2">
    <source>
        <dbReference type="ARBA" id="ARBA00022475"/>
    </source>
</evidence>
<evidence type="ECO:0000256" key="1">
    <source>
        <dbReference type="ARBA" id="ARBA00004651"/>
    </source>
</evidence>
<reference evidence="9 10" key="1">
    <citation type="submission" date="2021-01" db="EMBL/GenBank/DDBJ databases">
        <title>Whole genome shotgun sequence of Actinoplanes durhamensis NBRC 14914.</title>
        <authorList>
            <person name="Komaki H."/>
            <person name="Tamura T."/>
        </authorList>
    </citation>
    <scope>NUCLEOTIDE SEQUENCE [LARGE SCALE GENOMIC DNA]</scope>
    <source>
        <strain evidence="9 10">NBRC 14914</strain>
    </source>
</reference>
<evidence type="ECO:0000313" key="9">
    <source>
        <dbReference type="EMBL" id="GIE02606.1"/>
    </source>
</evidence>
<feature type="transmembrane region" description="Helical" evidence="8">
    <location>
        <begin position="249"/>
        <end position="267"/>
    </location>
</feature>
<feature type="transmembrane region" description="Helical" evidence="8">
    <location>
        <begin position="274"/>
        <end position="291"/>
    </location>
</feature>
<proteinExistence type="inferred from homology"/>
<evidence type="ECO:0000256" key="5">
    <source>
        <dbReference type="ARBA" id="ARBA00022989"/>
    </source>
</evidence>
<protein>
    <submittedName>
        <fullName evidence="9">Membrane protein</fullName>
    </submittedName>
</protein>